<dbReference type="AlphaFoldDB" id="A0A8H4KE07"/>
<keyword evidence="5" id="KW-0560">Oxidoreductase</keyword>
<dbReference type="GO" id="GO:0004497">
    <property type="term" value="F:monooxygenase activity"/>
    <property type="evidence" value="ECO:0007669"/>
    <property type="project" value="UniProtKB-KW"/>
</dbReference>
<dbReference type="GO" id="GO:0020037">
    <property type="term" value="F:heme binding"/>
    <property type="evidence" value="ECO:0007669"/>
    <property type="project" value="InterPro"/>
</dbReference>
<evidence type="ECO:0000313" key="10">
    <source>
        <dbReference type="Proteomes" id="UP000605986"/>
    </source>
</evidence>
<dbReference type="Pfam" id="PF00067">
    <property type="entry name" value="p450"/>
    <property type="match status" value="2"/>
</dbReference>
<dbReference type="OrthoDB" id="2789670at2759"/>
<dbReference type="PRINTS" id="PR00463">
    <property type="entry name" value="EP450I"/>
</dbReference>
<evidence type="ECO:0000256" key="8">
    <source>
        <dbReference type="SAM" id="SignalP"/>
    </source>
</evidence>
<dbReference type="Proteomes" id="UP000605986">
    <property type="component" value="Unassembled WGS sequence"/>
</dbReference>
<keyword evidence="7" id="KW-0503">Monooxygenase</keyword>
<keyword evidence="6" id="KW-0408">Iron</keyword>
<sequence>MFHERLTLILLFLLGVVMVRWILRHGADKGLPPGPVPLPILGNILDIAPKNSIEFEHWIKHKDQYGPVSSVTVMGKTMILIHDLEASHQILEKMASKTSGRPRMNFAHGLCGFGRDISNQQCNNDHHLQRKLVHQELGTAAKSAQYDVFQQEVFEHVEIGSAEAAREVPFALSKEQMKHGSKVSSYVSRLLEQLSEKGDSDERIDFDEETVKWTAGVMYTAGSHTTVTSLKWFLLAMVMYPDVQKEAQEEIAKVTRGKRLPQMDDRKNLPFLEGLVKETYRWNPVGPMSLPHAATSDVEYKGYNIPKGSIILPSVWWFCHDPEVYQNPIEFDPDRYLEPRF</sequence>
<evidence type="ECO:0008006" key="11">
    <source>
        <dbReference type="Google" id="ProtNLM"/>
    </source>
</evidence>
<keyword evidence="3" id="KW-0349">Heme</keyword>
<dbReference type="InterPro" id="IPR036396">
    <property type="entry name" value="Cyt_P450_sf"/>
</dbReference>
<dbReference type="Gene3D" id="1.10.630.10">
    <property type="entry name" value="Cytochrome P450"/>
    <property type="match status" value="2"/>
</dbReference>
<keyword evidence="8" id="KW-0732">Signal</keyword>
<evidence type="ECO:0000256" key="4">
    <source>
        <dbReference type="ARBA" id="ARBA00022723"/>
    </source>
</evidence>
<evidence type="ECO:0000256" key="5">
    <source>
        <dbReference type="ARBA" id="ARBA00023002"/>
    </source>
</evidence>
<dbReference type="SUPFAM" id="SSF48264">
    <property type="entry name" value="Cytochrome P450"/>
    <property type="match status" value="1"/>
</dbReference>
<evidence type="ECO:0000256" key="3">
    <source>
        <dbReference type="ARBA" id="ARBA00022617"/>
    </source>
</evidence>
<dbReference type="EMBL" id="JAADJG010000362">
    <property type="protein sequence ID" value="KAF4448039.1"/>
    <property type="molecule type" value="Genomic_DNA"/>
</dbReference>
<evidence type="ECO:0000256" key="2">
    <source>
        <dbReference type="ARBA" id="ARBA00010617"/>
    </source>
</evidence>
<evidence type="ECO:0000256" key="6">
    <source>
        <dbReference type="ARBA" id="ARBA00023004"/>
    </source>
</evidence>
<dbReference type="GO" id="GO:0016705">
    <property type="term" value="F:oxidoreductase activity, acting on paired donors, with incorporation or reduction of molecular oxygen"/>
    <property type="evidence" value="ECO:0007669"/>
    <property type="project" value="InterPro"/>
</dbReference>
<reference evidence="9" key="1">
    <citation type="submission" date="2020-01" db="EMBL/GenBank/DDBJ databases">
        <title>Identification and distribution of gene clusters putatively required for synthesis of sphingolipid metabolism inhibitors in phylogenetically diverse species of the filamentous fungus Fusarium.</title>
        <authorList>
            <person name="Kim H.-S."/>
            <person name="Busman M."/>
            <person name="Brown D.W."/>
            <person name="Divon H."/>
            <person name="Uhlig S."/>
            <person name="Proctor R.H."/>
        </authorList>
    </citation>
    <scope>NUCLEOTIDE SEQUENCE</scope>
    <source>
        <strain evidence="9">NRRL 53441</strain>
    </source>
</reference>
<feature type="signal peptide" evidence="8">
    <location>
        <begin position="1"/>
        <end position="19"/>
    </location>
</feature>
<name>A0A8H4KE07_9HYPO</name>
<evidence type="ECO:0000313" key="9">
    <source>
        <dbReference type="EMBL" id="KAF4448039.1"/>
    </source>
</evidence>
<evidence type="ECO:0000256" key="7">
    <source>
        <dbReference type="ARBA" id="ARBA00023033"/>
    </source>
</evidence>
<dbReference type="InterPro" id="IPR002401">
    <property type="entry name" value="Cyt_P450_E_grp-I"/>
</dbReference>
<dbReference type="InterPro" id="IPR050364">
    <property type="entry name" value="Cytochrome_P450_fung"/>
</dbReference>
<dbReference type="PANTHER" id="PTHR46300">
    <property type="entry name" value="P450, PUTATIVE (EUROFUNG)-RELATED-RELATED"/>
    <property type="match status" value="1"/>
</dbReference>
<feature type="chain" id="PRO_5034723046" description="Cytochrome P450 monooxygenase" evidence="8">
    <location>
        <begin position="20"/>
        <end position="341"/>
    </location>
</feature>
<comment type="similarity">
    <text evidence="2">Belongs to the cytochrome P450 family.</text>
</comment>
<evidence type="ECO:0000256" key="1">
    <source>
        <dbReference type="ARBA" id="ARBA00001971"/>
    </source>
</evidence>
<dbReference type="InterPro" id="IPR001128">
    <property type="entry name" value="Cyt_P450"/>
</dbReference>
<dbReference type="GO" id="GO:0005506">
    <property type="term" value="F:iron ion binding"/>
    <property type="evidence" value="ECO:0007669"/>
    <property type="project" value="InterPro"/>
</dbReference>
<dbReference type="PANTHER" id="PTHR46300:SF7">
    <property type="entry name" value="P450, PUTATIVE (EUROFUNG)-RELATED"/>
    <property type="match status" value="1"/>
</dbReference>
<comment type="cofactor">
    <cofactor evidence="1">
        <name>heme</name>
        <dbReference type="ChEBI" id="CHEBI:30413"/>
    </cofactor>
</comment>
<accession>A0A8H4KE07</accession>
<keyword evidence="10" id="KW-1185">Reference proteome</keyword>
<proteinExistence type="inferred from homology"/>
<organism evidence="9 10">
    <name type="scientific">Fusarium austroafricanum</name>
    <dbReference type="NCBI Taxonomy" id="2364996"/>
    <lineage>
        <taxon>Eukaryota</taxon>
        <taxon>Fungi</taxon>
        <taxon>Dikarya</taxon>
        <taxon>Ascomycota</taxon>
        <taxon>Pezizomycotina</taxon>
        <taxon>Sordariomycetes</taxon>
        <taxon>Hypocreomycetidae</taxon>
        <taxon>Hypocreales</taxon>
        <taxon>Nectriaceae</taxon>
        <taxon>Fusarium</taxon>
        <taxon>Fusarium concolor species complex</taxon>
    </lineage>
</organism>
<protein>
    <recommendedName>
        <fullName evidence="11">Cytochrome P450 monooxygenase</fullName>
    </recommendedName>
</protein>
<comment type="caution">
    <text evidence="9">The sequence shown here is derived from an EMBL/GenBank/DDBJ whole genome shotgun (WGS) entry which is preliminary data.</text>
</comment>
<gene>
    <name evidence="9" type="ORF">F53441_8514</name>
</gene>
<keyword evidence="4" id="KW-0479">Metal-binding</keyword>